<accession>A0A9N7RKD6</accession>
<keyword evidence="2" id="KW-0677">Repeat</keyword>
<evidence type="ECO:0000256" key="7">
    <source>
        <dbReference type="PROSITE-ProRule" id="PRU00626"/>
    </source>
</evidence>
<keyword evidence="11" id="KW-1185">Reference proteome</keyword>
<protein>
    <submittedName>
        <fullName evidence="10">CRS2-associated factor 2- chloroplastic</fullName>
    </submittedName>
</protein>
<proteinExistence type="predicted"/>
<keyword evidence="5" id="KW-0508">mRNA splicing</keyword>
<evidence type="ECO:0000256" key="3">
    <source>
        <dbReference type="ARBA" id="ARBA00022884"/>
    </source>
</evidence>
<dbReference type="Proteomes" id="UP001153555">
    <property type="component" value="Unassembled WGS sequence"/>
</dbReference>
<sequence length="485" mass="54569">MTHHRRTNYPKPVKPGQKIPLPDGEEDRAIVVGSSGISYQLPGAPFEFMFSYSETPKAQPLALREPAFLPFAPPTMSRPWTGKAPMKKSKRNIKLFEPLGADGHGDGDGRKRFEMLRGYQLGSYTVRPREEVLGEPLAGWEVKEMLKQCLSSNRQVNLGRDGLTHNMLELIHTHWRRQPVCKVRCLGVPTVDMDNICSCIEEKSGGKIIRKMGGVVYVFRGRNYDHQKRPKFPVMLWKPATPVYPKLIQDAPEGLTKEEADKLRTKGKSLLPICKLAKNGVYLTLVSDVRTALEGSVLVKIDCKGMHASDYKKLGAKLKELVPCVLLSFDDEQILMWRGREWKSMYEEDEIPKINGRFSDGSTSRVNNNVSVGPSHKMSSLWKRAIESGKASVLDNFDLSPDELLSRVEEFDSKSRAIEHSNPAMIYSNKEGSSTSKFDKSYEYDDSYYDEYCDDPFEAVNNSVPVGSLPIDLLAKQLSDGDDEA</sequence>
<dbReference type="Gene3D" id="3.30.110.60">
    <property type="entry name" value="YhbY-like"/>
    <property type="match status" value="2"/>
</dbReference>
<evidence type="ECO:0000256" key="6">
    <source>
        <dbReference type="ARBA" id="ARBA00023274"/>
    </source>
</evidence>
<dbReference type="InterPro" id="IPR001890">
    <property type="entry name" value="RNA-binding_CRM"/>
</dbReference>
<keyword evidence="6" id="KW-0687">Ribonucleoprotein</keyword>
<dbReference type="InterPro" id="IPR044599">
    <property type="entry name" value="CAF1P_plant"/>
</dbReference>
<keyword evidence="3 7" id="KW-0694">RNA-binding</keyword>
<evidence type="ECO:0000256" key="8">
    <source>
        <dbReference type="SAM" id="MobiDB-lite"/>
    </source>
</evidence>
<dbReference type="AlphaFoldDB" id="A0A9N7RKD6"/>
<feature type="region of interest" description="Disordered" evidence="8">
    <location>
        <begin position="1"/>
        <end position="24"/>
    </location>
</feature>
<evidence type="ECO:0000256" key="1">
    <source>
        <dbReference type="ARBA" id="ARBA00022664"/>
    </source>
</evidence>
<dbReference type="SUPFAM" id="SSF75471">
    <property type="entry name" value="YhbY-like"/>
    <property type="match status" value="2"/>
</dbReference>
<dbReference type="OrthoDB" id="2021019at2759"/>
<evidence type="ECO:0000256" key="2">
    <source>
        <dbReference type="ARBA" id="ARBA00022737"/>
    </source>
</evidence>
<keyword evidence="1" id="KW-0507">mRNA processing</keyword>
<reference evidence="10" key="1">
    <citation type="submission" date="2019-12" db="EMBL/GenBank/DDBJ databases">
        <authorList>
            <person name="Scholes J."/>
        </authorList>
    </citation>
    <scope>NUCLEOTIDE SEQUENCE</scope>
</reference>
<dbReference type="FunFam" id="3.30.110.60:FF:000002">
    <property type="entry name" value="CRS2-associated factor 1, chloroplastic"/>
    <property type="match status" value="2"/>
</dbReference>
<keyword evidence="4" id="KW-0809">Transit peptide</keyword>
<feature type="domain" description="CRM" evidence="9">
    <location>
        <begin position="253"/>
        <end position="349"/>
    </location>
</feature>
<evidence type="ECO:0000259" key="9">
    <source>
        <dbReference type="PROSITE" id="PS51295"/>
    </source>
</evidence>
<dbReference type="GO" id="GO:0000373">
    <property type="term" value="P:Group II intron splicing"/>
    <property type="evidence" value="ECO:0007669"/>
    <property type="project" value="InterPro"/>
</dbReference>
<dbReference type="GO" id="GO:0006397">
    <property type="term" value="P:mRNA processing"/>
    <property type="evidence" value="ECO:0007669"/>
    <property type="project" value="UniProtKB-KW"/>
</dbReference>
<organism evidence="10 11">
    <name type="scientific">Striga hermonthica</name>
    <name type="common">Purple witchweed</name>
    <name type="synonym">Buchnera hermonthica</name>
    <dbReference type="NCBI Taxonomy" id="68872"/>
    <lineage>
        <taxon>Eukaryota</taxon>
        <taxon>Viridiplantae</taxon>
        <taxon>Streptophyta</taxon>
        <taxon>Embryophyta</taxon>
        <taxon>Tracheophyta</taxon>
        <taxon>Spermatophyta</taxon>
        <taxon>Magnoliopsida</taxon>
        <taxon>eudicotyledons</taxon>
        <taxon>Gunneridae</taxon>
        <taxon>Pentapetalae</taxon>
        <taxon>asterids</taxon>
        <taxon>lamiids</taxon>
        <taxon>Lamiales</taxon>
        <taxon>Orobanchaceae</taxon>
        <taxon>Buchnereae</taxon>
        <taxon>Striga</taxon>
    </lineage>
</organism>
<evidence type="ECO:0000256" key="4">
    <source>
        <dbReference type="ARBA" id="ARBA00022946"/>
    </source>
</evidence>
<dbReference type="PANTHER" id="PTHR46247:SF3">
    <property type="entry name" value="CRS2-ASSOCIATED FACTOR 2, CHLOROPLASTIC"/>
    <property type="match status" value="1"/>
</dbReference>
<dbReference type="InterPro" id="IPR035920">
    <property type="entry name" value="YhbY-like_sf"/>
</dbReference>
<name>A0A9N7RKD6_STRHE</name>
<evidence type="ECO:0000313" key="10">
    <source>
        <dbReference type="EMBL" id="CAA0833111.1"/>
    </source>
</evidence>
<dbReference type="PROSITE" id="PS51295">
    <property type="entry name" value="CRM"/>
    <property type="match status" value="2"/>
</dbReference>
<dbReference type="Pfam" id="PF01985">
    <property type="entry name" value="CRS1_YhbY"/>
    <property type="match status" value="2"/>
</dbReference>
<dbReference type="EMBL" id="CACSLK010027837">
    <property type="protein sequence ID" value="CAA0833111.1"/>
    <property type="molecule type" value="Genomic_DNA"/>
</dbReference>
<comment type="caution">
    <text evidence="10">The sequence shown here is derived from an EMBL/GenBank/DDBJ whole genome shotgun (WGS) entry which is preliminary data.</text>
</comment>
<gene>
    <name evidence="10" type="ORF">SHERM_28385</name>
</gene>
<evidence type="ECO:0000256" key="5">
    <source>
        <dbReference type="ARBA" id="ARBA00023187"/>
    </source>
</evidence>
<evidence type="ECO:0000313" key="11">
    <source>
        <dbReference type="Proteomes" id="UP001153555"/>
    </source>
</evidence>
<dbReference type="PANTHER" id="PTHR46247">
    <property type="entry name" value="CRS2-ASSOCIATED FACTOR 1, CHLOROPLASTIC"/>
    <property type="match status" value="1"/>
</dbReference>
<dbReference type="GO" id="GO:1990904">
    <property type="term" value="C:ribonucleoprotein complex"/>
    <property type="evidence" value="ECO:0007669"/>
    <property type="project" value="UniProtKB-KW"/>
</dbReference>
<feature type="domain" description="CRM" evidence="9">
    <location>
        <begin position="135"/>
        <end position="231"/>
    </location>
</feature>
<dbReference type="SMART" id="SM01103">
    <property type="entry name" value="CRS1_YhbY"/>
    <property type="match status" value="2"/>
</dbReference>
<dbReference type="GO" id="GO:0003723">
    <property type="term" value="F:RNA binding"/>
    <property type="evidence" value="ECO:0007669"/>
    <property type="project" value="UniProtKB-UniRule"/>
</dbReference>